<evidence type="ECO:0000313" key="1">
    <source>
        <dbReference type="EMBL" id="GGX73910.1"/>
    </source>
</evidence>
<name>A0A918KS81_9PROT</name>
<gene>
    <name evidence="1" type="ORF">GCM10011309_25040</name>
</gene>
<dbReference type="EMBL" id="BMYV01000003">
    <property type="protein sequence ID" value="GGX73910.1"/>
    <property type="molecule type" value="Genomic_DNA"/>
</dbReference>
<organism evidence="1 2">
    <name type="scientific">Litorimonas cladophorae</name>
    <dbReference type="NCBI Taxonomy" id="1220491"/>
    <lineage>
        <taxon>Bacteria</taxon>
        <taxon>Pseudomonadati</taxon>
        <taxon>Pseudomonadota</taxon>
        <taxon>Alphaproteobacteria</taxon>
        <taxon>Maricaulales</taxon>
        <taxon>Robiginitomaculaceae</taxon>
    </lineage>
</organism>
<protein>
    <submittedName>
        <fullName evidence="1">Uncharacterized protein</fullName>
    </submittedName>
</protein>
<dbReference type="SUPFAM" id="SSF54001">
    <property type="entry name" value="Cysteine proteinases"/>
    <property type="match status" value="1"/>
</dbReference>
<dbReference type="InterPro" id="IPR024453">
    <property type="entry name" value="Peptidase_C92"/>
</dbReference>
<evidence type="ECO:0000313" key="2">
    <source>
        <dbReference type="Proteomes" id="UP000600865"/>
    </source>
</evidence>
<sequence length="450" mass="51295">MIATTSELEHVKTPMFVSTPVVAETIHNHTQTLRACYLALPSLSELDVLMADAAAAEARGYYDPVEDERLRDAYTRYLAIRVSLWQIVQELHPSSHRAQFKPNQATDEDWRNFGIAFCAAEIIVRTGEYLIGLARTRNLVWEKLDEANLTYALPRKSFTRLYRQLTSAFQMHGFYRACETFDRNRAEILKKSDPYIQAVLTEQNLPTASRGDHLKRYRRFLRHSLKRRQNSALKNIVFSIFEMAGSDIADLKIPFVKPGRSLKRVTPEVIDALRPLLRPGDVFVTRHDDAMSNVFLPGFWPHSALWLGEPDLEVLEAKKDGVLFRELNETLQVDAFTVIRPRLPADEIASALTRAQKHAGKLYDFVFDFRTSDRLVCTEVVYRAYHGVGPINFNLIMEAGRHCLSAEALLNQGVGQEWFDVVAIYGVEDDQLHTGPEAKEMLSNSFDSAF</sequence>
<keyword evidence="2" id="KW-1185">Reference proteome</keyword>
<dbReference type="AlphaFoldDB" id="A0A918KS81"/>
<accession>A0A918KS81</accession>
<reference evidence="1 2" key="1">
    <citation type="journal article" date="2014" name="Int. J. Syst. Evol. Microbiol.">
        <title>Complete genome sequence of Corynebacterium casei LMG S-19264T (=DSM 44701T), isolated from a smear-ripened cheese.</title>
        <authorList>
            <consortium name="US DOE Joint Genome Institute (JGI-PGF)"/>
            <person name="Walter F."/>
            <person name="Albersmeier A."/>
            <person name="Kalinowski J."/>
            <person name="Ruckert C."/>
        </authorList>
    </citation>
    <scope>NUCLEOTIDE SEQUENCE [LARGE SCALE GENOMIC DNA]</scope>
    <source>
        <strain evidence="1 2">KCTC 23968</strain>
    </source>
</reference>
<proteinExistence type="predicted"/>
<dbReference type="Proteomes" id="UP000600865">
    <property type="component" value="Unassembled WGS sequence"/>
</dbReference>
<dbReference type="Gene3D" id="3.90.1720.10">
    <property type="entry name" value="endopeptidase domain like (from Nostoc punctiforme)"/>
    <property type="match status" value="1"/>
</dbReference>
<comment type="caution">
    <text evidence="1">The sequence shown here is derived from an EMBL/GenBank/DDBJ whole genome shotgun (WGS) entry which is preliminary data.</text>
</comment>
<dbReference type="InterPro" id="IPR038765">
    <property type="entry name" value="Papain-like_cys_pep_sf"/>
</dbReference>
<dbReference type="Pfam" id="PF05708">
    <property type="entry name" value="Peptidase_C92"/>
    <property type="match status" value="1"/>
</dbReference>
<dbReference type="RefSeq" id="WP_189586731.1">
    <property type="nucleotide sequence ID" value="NZ_BMYV01000003.1"/>
</dbReference>